<keyword evidence="3" id="KW-1185">Reference proteome</keyword>
<accession>A0A1S2L0Y4</accession>
<dbReference type="RefSeq" id="WP_071318950.1">
    <property type="nucleotide sequence ID" value="NZ_CP063356.2"/>
</dbReference>
<reference evidence="2 3" key="2">
    <citation type="journal article" date="2017" name="Genome Announc.">
        <title>Draft Genome Sequences of Four Alkaliphilic Bacteria Belonging to the Anaerobacillus Genus.</title>
        <authorList>
            <person name="Bassil N.M."/>
            <person name="Lloyd J.R."/>
        </authorList>
    </citation>
    <scope>NUCLEOTIDE SEQUENCE [LARGE SCALE GENOMIC DNA]</scope>
    <source>
        <strain evidence="2 3">NB2006</strain>
    </source>
</reference>
<dbReference type="EMBL" id="CP063356">
    <property type="protein sequence ID" value="QOY37624.1"/>
    <property type="molecule type" value="Genomic_DNA"/>
</dbReference>
<sequence>MRENIFCPICDYDYTHILGTIQFITDEYWVSEVLVNQKYSIPVKFEYNFRSQGNIHILFRCERGHYFVVSFDGYKGIVFVNENTLVNELLGYLNETADDKFGFKFSIDFNLVGRIETFLENKEFELANKMK</sequence>
<dbReference type="KEGG" id="aia:AWH56_008600"/>
<dbReference type="AlphaFoldDB" id="A0A1S2L0Y4"/>
<name>A0A1S2L0Y4_9BACI</name>
<dbReference type="OrthoDB" id="2973621at2"/>
<evidence type="ECO:0000313" key="3">
    <source>
        <dbReference type="Proteomes" id="UP000180175"/>
    </source>
</evidence>
<reference evidence="2 3" key="3">
    <citation type="journal article" date="2019" name="Int. J. Syst. Evol. Microbiol.">
        <title>Anaerobacillus isosaccharinicus sp. nov., an alkaliphilic bacterium which degrades isosaccharinic acid.</title>
        <authorList>
            <person name="Bassil N.M."/>
            <person name="Lloyd J.R."/>
        </authorList>
    </citation>
    <scope>NUCLEOTIDE SEQUENCE [LARGE SCALE GENOMIC DNA]</scope>
    <source>
        <strain evidence="2 3">NB2006</strain>
    </source>
</reference>
<reference evidence="1 3" key="1">
    <citation type="submission" date="2016-10" db="EMBL/GenBank/DDBJ databases">
        <title>Draft genome sequences of four alkaliphilic bacteria belonging to the Anaerobacillus genus.</title>
        <authorList>
            <person name="Bassil N.M."/>
            <person name="Lloyd J.R."/>
        </authorList>
    </citation>
    <scope>NUCLEOTIDE SEQUENCE [LARGE SCALE GENOMIC DNA]</scope>
    <source>
        <strain evidence="1 3">NB2006</strain>
    </source>
</reference>
<evidence type="ECO:0000313" key="1">
    <source>
        <dbReference type="EMBL" id="OIJ06132.1"/>
    </source>
</evidence>
<proteinExistence type="predicted"/>
<protein>
    <submittedName>
        <fullName evidence="1">Uncharacterized protein</fullName>
    </submittedName>
</protein>
<reference evidence="2" key="4">
    <citation type="submission" date="2020-10" db="EMBL/GenBank/DDBJ databases">
        <authorList>
            <person name="Bassil N.M."/>
            <person name="Lloyd J.R."/>
        </authorList>
    </citation>
    <scope>NUCLEOTIDE SEQUENCE</scope>
    <source>
        <strain evidence="2">NB2006</strain>
    </source>
</reference>
<gene>
    <name evidence="2" type="ORF">AWH56_008600</name>
    <name evidence="1" type="ORF">AWH56_21350</name>
</gene>
<dbReference type="EMBL" id="LQXD01000186">
    <property type="protein sequence ID" value="OIJ06132.1"/>
    <property type="molecule type" value="Genomic_DNA"/>
</dbReference>
<evidence type="ECO:0000313" key="2">
    <source>
        <dbReference type="EMBL" id="QOY37624.1"/>
    </source>
</evidence>
<dbReference type="Proteomes" id="UP000180175">
    <property type="component" value="Chromosome"/>
</dbReference>
<organism evidence="1 3">
    <name type="scientific">Anaerobacillus isosaccharinicus</name>
    <dbReference type="NCBI Taxonomy" id="1532552"/>
    <lineage>
        <taxon>Bacteria</taxon>
        <taxon>Bacillati</taxon>
        <taxon>Bacillota</taxon>
        <taxon>Bacilli</taxon>
        <taxon>Bacillales</taxon>
        <taxon>Bacillaceae</taxon>
        <taxon>Anaerobacillus</taxon>
    </lineage>
</organism>